<accession>A0AAW5N6R6</accession>
<dbReference type="InterPro" id="IPR030392">
    <property type="entry name" value="S74_ICA"/>
</dbReference>
<feature type="domain" description="Peptidase S74" evidence="2">
    <location>
        <begin position="911"/>
        <end position="1029"/>
    </location>
</feature>
<evidence type="ECO:0000256" key="1">
    <source>
        <dbReference type="SAM" id="Coils"/>
    </source>
</evidence>
<comment type="caution">
    <text evidence="3">The sequence shown here is derived from an EMBL/GenBank/DDBJ whole genome shotgun (WGS) entry which is preliminary data.</text>
</comment>
<protein>
    <submittedName>
        <fullName evidence="3">Tail fiber domain-containing protein</fullName>
    </submittedName>
</protein>
<dbReference type="AlphaFoldDB" id="A0AAW5N6R6"/>
<dbReference type="EMBL" id="JANRHJ010000010">
    <property type="protein sequence ID" value="MCR8874301.1"/>
    <property type="molecule type" value="Genomic_DNA"/>
</dbReference>
<name>A0AAW5N6R6_9BACT</name>
<evidence type="ECO:0000313" key="3">
    <source>
        <dbReference type="EMBL" id="MCR8874301.1"/>
    </source>
</evidence>
<keyword evidence="1" id="KW-0175">Coiled coil</keyword>
<gene>
    <name evidence="3" type="ORF">NW209_09795</name>
</gene>
<organism evidence="3 4">
    <name type="scientific">Phocaeicola barnesiae</name>
    <dbReference type="NCBI Taxonomy" id="376804"/>
    <lineage>
        <taxon>Bacteria</taxon>
        <taxon>Pseudomonadati</taxon>
        <taxon>Bacteroidota</taxon>
        <taxon>Bacteroidia</taxon>
        <taxon>Bacteroidales</taxon>
        <taxon>Bacteroidaceae</taxon>
        <taxon>Phocaeicola</taxon>
    </lineage>
</organism>
<sequence length="1033" mass="110837">MKQVTIINKVIPAESRSKYGTSGRSSIISGVASVDLSPYLLKAIWERNFEERKDEAGNEYIYIKKPIVGAAGMTLFAGDEIKVDSIFKGLPIDAETLQWVDGVLTVVGGGTGGGASNWDELEGKPSWITDTKPTYAWGEITQKPTTLSGYGIQASDVLNTLKTVDGSGSGLDADTLDGYDSLDTITFGGDINTAASYVAGLKVFGIEGGNSSGLGNGYGSILQLCNGLARKYAPNTSGLTYLWYSQLILTTDRRVRARFSTNGSEWSTQLTIAYITDNVASATKLQTARTIWGQSFDGTANVTGSLTSVTDITGTGTFTGANIKATDSVYVNGIRLHKTADGVITLEGNLAVTGGITQFAVNEVNSSTIMDGVVVDGTSIKKENGVLKVMNAGGGEAGSVKWANIEGKPTTLAGYSITASDVLSTLKTVDGSGSRLDADLLDGVHLISNGYGAGVKRTFFFDVSINKSYIKLGTLRTVAGTGTSTSKVMFTVRGGINYGNTNESVYEVAASTRGSIQVTSTLVRGNRELKFGYVSTSSNVEIWMAYDDNYRGTTEVEVSASSNFILSMTETNTKPSGFVEGSYRILAATTDNVTSATNADKLDGVHLNGVFTAFIASGNNTRLTIGGVTKDLTVPYANNADMLDGVQLANIVYYANTNSYDNTICSRIIPISDVNLTDEARWGSIFQWTNNTTKTPAQTGTRDNWFNQLFGATNNRIYFRTRTNGGGWTPWNKLAYITDNVASATKLQTARNLWGQSFDGTKDVTGSMTVNGNITIANGSSSTLTIWDSSAYIQQQNISDLDGYGLYLYGSSGTRIANKLVVDSDTYIKRNITVKGTVKGTGTNGGFGIIPGHVSGECIRIDCHNSSGNWITNGIIILSNGYTGIGTATPSQRLHVAGNILATGGGTFYSSDIRAKTIIERPKLSLNSIANAPVIKFRWNGYNDLKDDDKLHIGGIAQYIEKILPECVVGQKDDFLSFDYATTGYVFSVLTARHLLSYETRTDRIIRKLKERIKRLEKQLNIENHEEVSIVAD</sequence>
<dbReference type="PROSITE" id="PS51688">
    <property type="entry name" value="ICA"/>
    <property type="match status" value="1"/>
</dbReference>
<dbReference type="RefSeq" id="WP_258335885.1">
    <property type="nucleotide sequence ID" value="NZ_JANRHJ010000010.1"/>
</dbReference>
<proteinExistence type="predicted"/>
<evidence type="ECO:0000313" key="4">
    <source>
        <dbReference type="Proteomes" id="UP001204579"/>
    </source>
</evidence>
<evidence type="ECO:0000259" key="2">
    <source>
        <dbReference type="PROSITE" id="PS51688"/>
    </source>
</evidence>
<feature type="coiled-coil region" evidence="1">
    <location>
        <begin position="999"/>
        <end position="1026"/>
    </location>
</feature>
<dbReference type="Pfam" id="PF13884">
    <property type="entry name" value="Peptidase_S74"/>
    <property type="match status" value="1"/>
</dbReference>
<dbReference type="Proteomes" id="UP001204579">
    <property type="component" value="Unassembled WGS sequence"/>
</dbReference>
<reference evidence="3 4" key="1">
    <citation type="submission" date="2022-08" db="EMBL/GenBank/DDBJ databases">
        <authorList>
            <person name="Zeman M."/>
            <person name="Kubasova T."/>
        </authorList>
    </citation>
    <scope>NUCLEOTIDE SEQUENCE [LARGE SCALE GENOMIC DNA]</scope>
    <source>
        <strain evidence="3 4">ET62</strain>
    </source>
</reference>
<keyword evidence="4" id="KW-1185">Reference proteome</keyword>